<protein>
    <submittedName>
        <fullName evidence="1">Uncharacterized protein</fullName>
    </submittedName>
</protein>
<name>A0A6G1QIC0_CHAAH</name>
<dbReference type="EMBL" id="CM015728">
    <property type="protein sequence ID" value="KAF3702440.1"/>
    <property type="molecule type" value="Genomic_DNA"/>
</dbReference>
<organism evidence="1 2">
    <name type="scientific">Channa argus</name>
    <name type="common">Northern snakehead</name>
    <name type="synonym">Ophicephalus argus</name>
    <dbReference type="NCBI Taxonomy" id="215402"/>
    <lineage>
        <taxon>Eukaryota</taxon>
        <taxon>Metazoa</taxon>
        <taxon>Chordata</taxon>
        <taxon>Craniata</taxon>
        <taxon>Vertebrata</taxon>
        <taxon>Euteleostomi</taxon>
        <taxon>Actinopterygii</taxon>
        <taxon>Neopterygii</taxon>
        <taxon>Teleostei</taxon>
        <taxon>Neoteleostei</taxon>
        <taxon>Acanthomorphata</taxon>
        <taxon>Anabantaria</taxon>
        <taxon>Anabantiformes</taxon>
        <taxon>Channoidei</taxon>
        <taxon>Channidae</taxon>
        <taxon>Channa</taxon>
    </lineage>
</organism>
<sequence length="50" mass="5954">MLQVQKHTPVVLRSSWCGVKLWVYISFQHKNTLWKGKRLTGKFSQHRNNS</sequence>
<reference evidence="2" key="2">
    <citation type="submission" date="2019-02" db="EMBL/GenBank/DDBJ databases">
        <title>Opniocepnalus argus Var Kimnra genome.</title>
        <authorList>
            <person name="Zhou C."/>
            <person name="Xiao S."/>
        </authorList>
    </citation>
    <scope>NUCLEOTIDE SEQUENCE [LARGE SCALE GENOMIC DNA]</scope>
</reference>
<evidence type="ECO:0000313" key="2">
    <source>
        <dbReference type="Proteomes" id="UP000503349"/>
    </source>
</evidence>
<dbReference type="AlphaFoldDB" id="A0A6G1QIC0"/>
<evidence type="ECO:0000313" key="1">
    <source>
        <dbReference type="EMBL" id="KAF3702440.1"/>
    </source>
</evidence>
<proteinExistence type="predicted"/>
<dbReference type="Proteomes" id="UP000503349">
    <property type="component" value="Chromosome 17"/>
</dbReference>
<gene>
    <name evidence="1" type="ORF">EXN66_Car018128</name>
</gene>
<reference evidence="1 2" key="1">
    <citation type="submission" date="2019-02" db="EMBL/GenBank/DDBJ databases">
        <title>Opniocepnalus argus genome.</title>
        <authorList>
            <person name="Zhou C."/>
            <person name="Xiao S."/>
        </authorList>
    </citation>
    <scope>NUCLEOTIDE SEQUENCE [LARGE SCALE GENOMIC DNA]</scope>
    <source>
        <strain evidence="1">OARG1902GOOAL</strain>
        <tissue evidence="1">Muscle</tissue>
    </source>
</reference>
<accession>A0A6G1QIC0</accession>
<keyword evidence="2" id="KW-1185">Reference proteome</keyword>